<dbReference type="EMBL" id="LLEI02000021">
    <property type="protein sequence ID" value="OAJ95040.1"/>
    <property type="molecule type" value="Genomic_DNA"/>
</dbReference>
<dbReference type="Pfam" id="PF24961">
    <property type="entry name" value="NfeD_membrane"/>
    <property type="match status" value="1"/>
</dbReference>
<dbReference type="InterPro" id="IPR002810">
    <property type="entry name" value="NfeD-like_C"/>
</dbReference>
<dbReference type="InterPro" id="IPR052165">
    <property type="entry name" value="Membrane_assoc_protease"/>
</dbReference>
<evidence type="ECO:0000256" key="3">
    <source>
        <dbReference type="ARBA" id="ARBA00022989"/>
    </source>
</evidence>
<keyword evidence="3 6" id="KW-1133">Transmembrane helix</keyword>
<dbReference type="InterPro" id="IPR012340">
    <property type="entry name" value="NA-bd_OB-fold"/>
</dbReference>
<comment type="subcellular location">
    <subcellularLocation>
        <location evidence="1">Membrane</location>
        <topology evidence="1">Multi-pass membrane protein</topology>
    </subcellularLocation>
</comment>
<keyword evidence="4 6" id="KW-0472">Membrane</keyword>
<feature type="transmembrane region" description="Helical" evidence="6">
    <location>
        <begin position="302"/>
        <end position="319"/>
    </location>
</feature>
<organism evidence="11 12">
    <name type="scientific">Vibrio bivalvicida</name>
    <dbReference type="NCBI Taxonomy" id="1276888"/>
    <lineage>
        <taxon>Bacteria</taxon>
        <taxon>Pseudomonadati</taxon>
        <taxon>Pseudomonadota</taxon>
        <taxon>Gammaproteobacteria</taxon>
        <taxon>Vibrionales</taxon>
        <taxon>Vibrionaceae</taxon>
        <taxon>Vibrio</taxon>
        <taxon>Vibrio oreintalis group</taxon>
    </lineage>
</organism>
<feature type="transmembrane region" description="Helical" evidence="6">
    <location>
        <begin position="357"/>
        <end position="374"/>
    </location>
</feature>
<dbReference type="GO" id="GO:0006508">
    <property type="term" value="P:proteolysis"/>
    <property type="evidence" value="ECO:0007669"/>
    <property type="project" value="UniProtKB-KW"/>
</dbReference>
<comment type="caution">
    <text evidence="11">The sequence shown here is derived from an EMBL/GenBank/DDBJ whole genome shotgun (WGS) entry which is preliminary data.</text>
</comment>
<dbReference type="RefSeq" id="WP_054960978.1">
    <property type="nucleotide sequence ID" value="NZ_LLEI02000021.1"/>
</dbReference>
<evidence type="ECO:0000256" key="2">
    <source>
        <dbReference type="ARBA" id="ARBA00022692"/>
    </source>
</evidence>
<reference evidence="11 12" key="1">
    <citation type="journal article" date="2016" name="Syst. Appl. Microbiol.">
        <title>Vibrio bivalvicida sp. nov., a novel larval pathogen for bivalve molluscs reared in a hatchery.</title>
        <authorList>
            <person name="Dubert J."/>
            <person name="Romalde J.L."/>
            <person name="Prado S."/>
            <person name="Barja J.L."/>
        </authorList>
    </citation>
    <scope>NUCLEOTIDE SEQUENCE [LARGE SCALE GENOMIC DNA]</scope>
    <source>
        <strain evidence="11 12">605</strain>
    </source>
</reference>
<accession>A0A177Y2H6</accession>
<dbReference type="PANTHER" id="PTHR33507">
    <property type="entry name" value="INNER MEMBRANE PROTEIN YBBJ"/>
    <property type="match status" value="1"/>
</dbReference>
<dbReference type="SUPFAM" id="SSF52096">
    <property type="entry name" value="ClpP/crotonase"/>
    <property type="match status" value="1"/>
</dbReference>
<evidence type="ECO:0000313" key="12">
    <source>
        <dbReference type="Proteomes" id="UP000078406"/>
    </source>
</evidence>
<evidence type="ECO:0000259" key="8">
    <source>
        <dbReference type="Pfam" id="PF01957"/>
    </source>
</evidence>
<evidence type="ECO:0000259" key="9">
    <source>
        <dbReference type="Pfam" id="PF24961"/>
    </source>
</evidence>
<name>A0A177Y2H6_9VIBR</name>
<proteinExistence type="predicted"/>
<dbReference type="InterPro" id="IPR056738">
    <property type="entry name" value="NfeD1b_N"/>
</dbReference>
<evidence type="ECO:0000256" key="5">
    <source>
        <dbReference type="SAM" id="MobiDB-lite"/>
    </source>
</evidence>
<evidence type="ECO:0000256" key="1">
    <source>
        <dbReference type="ARBA" id="ARBA00004141"/>
    </source>
</evidence>
<dbReference type="InterPro" id="IPR029045">
    <property type="entry name" value="ClpP/crotonase-like_dom_sf"/>
</dbReference>
<feature type="domain" description="NfeD1b N-terminal" evidence="10">
    <location>
        <begin position="36"/>
        <end position="222"/>
    </location>
</feature>
<keyword evidence="11" id="KW-0378">Hydrolase</keyword>
<dbReference type="GO" id="GO:0016020">
    <property type="term" value="C:membrane"/>
    <property type="evidence" value="ECO:0007669"/>
    <property type="project" value="UniProtKB-SubCell"/>
</dbReference>
<dbReference type="Pfam" id="PF25145">
    <property type="entry name" value="NfeD1b_N"/>
    <property type="match status" value="1"/>
</dbReference>
<dbReference type="GO" id="GO:0008233">
    <property type="term" value="F:peptidase activity"/>
    <property type="evidence" value="ECO:0007669"/>
    <property type="project" value="UniProtKB-KW"/>
</dbReference>
<evidence type="ECO:0000313" key="11">
    <source>
        <dbReference type="EMBL" id="OAJ95040.1"/>
    </source>
</evidence>
<feature type="signal peptide" evidence="7">
    <location>
        <begin position="1"/>
        <end position="22"/>
    </location>
</feature>
<feature type="transmembrane region" description="Helical" evidence="6">
    <location>
        <begin position="279"/>
        <end position="296"/>
    </location>
</feature>
<dbReference type="Proteomes" id="UP000078406">
    <property type="component" value="Unassembled WGS sequence"/>
</dbReference>
<dbReference type="AlphaFoldDB" id="A0A177Y2H6"/>
<dbReference type="CDD" id="cd07020">
    <property type="entry name" value="Clp_protease_NfeD_1"/>
    <property type="match status" value="1"/>
</dbReference>
<evidence type="ECO:0000256" key="7">
    <source>
        <dbReference type="SAM" id="SignalP"/>
    </source>
</evidence>
<keyword evidence="2 6" id="KW-0812">Transmembrane</keyword>
<dbReference type="Gene3D" id="3.90.226.10">
    <property type="entry name" value="2-enoyl-CoA Hydratase, Chain A, domain 1"/>
    <property type="match status" value="1"/>
</dbReference>
<dbReference type="InterPro" id="IPR056739">
    <property type="entry name" value="NfeD_membrane"/>
</dbReference>
<dbReference type="PANTHER" id="PTHR33507:SF4">
    <property type="entry name" value="NODULATION COMPETITIVENESS PROTEIN NFED"/>
    <property type="match status" value="1"/>
</dbReference>
<dbReference type="SUPFAM" id="SSF141322">
    <property type="entry name" value="NfeD domain-like"/>
    <property type="match status" value="1"/>
</dbReference>
<evidence type="ECO:0000256" key="6">
    <source>
        <dbReference type="SAM" id="Phobius"/>
    </source>
</evidence>
<feature type="transmembrane region" description="Helical" evidence="6">
    <location>
        <begin position="326"/>
        <end position="345"/>
    </location>
</feature>
<sequence length="456" mass="48498">MSSWVTKVLVFCLALFSGPSVLSSSEPTHNATKVVPVVKISGAIGPAVGDYVIEEIKLANKLINTSALIITLDTPGGLVSSLRDINQAILASQVPILCLVHPQGARAASAGTFLLYACHIAAMAPATTLGAATPVSIGGGSSPQPTDESPKEPSAMEKKMLNDSIAYIRSLAQLRGRNAEWAEKAVREAATLSSSEALEQNVINMIADTPEQLLIKSDGLMVNLNDEDTPLTTAEAELAYKTPDWRHQFLSTITDPNIAYILMMIGIYGLLLEFYSPGFGVAGVTGAISLLIATYAFQMLPVNYVGIGLILLGIGLLVAESLIPSFGIFGFGGVIAFVLGSIFLIDSDLPELQVSLNLIYSIALISAALVVFVLRRIMQLRKSQVVSGIENLIGRQAVVDSHFTTDGYILVEGERWAAHGDGQFCQGEVVIVEAIDGLILKIKKQQGSDYDGTNNH</sequence>
<gene>
    <name evidence="11" type="ORF">APB76_07090</name>
</gene>
<dbReference type="Gene3D" id="2.40.50.140">
    <property type="entry name" value="Nucleic acid-binding proteins"/>
    <property type="match status" value="1"/>
</dbReference>
<feature type="domain" description="NfeD integral membrane" evidence="9">
    <location>
        <begin position="257"/>
        <end position="375"/>
    </location>
</feature>
<keyword evidence="7" id="KW-0732">Signal</keyword>
<protein>
    <submittedName>
        <fullName evidence="11">Serine protease</fullName>
    </submittedName>
</protein>
<feature type="chain" id="PRO_5008079357" evidence="7">
    <location>
        <begin position="23"/>
        <end position="456"/>
    </location>
</feature>
<dbReference type="Pfam" id="PF01957">
    <property type="entry name" value="NfeD"/>
    <property type="match status" value="1"/>
</dbReference>
<feature type="region of interest" description="Disordered" evidence="5">
    <location>
        <begin position="135"/>
        <end position="156"/>
    </location>
</feature>
<evidence type="ECO:0000259" key="10">
    <source>
        <dbReference type="Pfam" id="PF25145"/>
    </source>
</evidence>
<keyword evidence="11" id="KW-0645">Protease</keyword>
<evidence type="ECO:0000256" key="4">
    <source>
        <dbReference type="ARBA" id="ARBA00023136"/>
    </source>
</evidence>
<feature type="domain" description="NfeD-like C-terminal" evidence="8">
    <location>
        <begin position="390"/>
        <end position="444"/>
    </location>
</feature>